<dbReference type="SMART" id="SM00825">
    <property type="entry name" value="PKS_KS"/>
    <property type="match status" value="2"/>
</dbReference>
<dbReference type="Gene3D" id="3.40.50.1820">
    <property type="entry name" value="alpha/beta hydrolase"/>
    <property type="match status" value="2"/>
</dbReference>
<dbReference type="InterPro" id="IPR029058">
    <property type="entry name" value="AB_hydrolase_fold"/>
</dbReference>
<comment type="caution">
    <text evidence="3">The sequence shown here is derived from an EMBL/GenBank/DDBJ whole genome shotgun (WGS) entry which is preliminary data.</text>
</comment>
<dbReference type="SMART" id="SM00827">
    <property type="entry name" value="PKS_AT"/>
    <property type="match status" value="2"/>
</dbReference>
<dbReference type="Gene3D" id="3.90.180.10">
    <property type="entry name" value="Medium-chain alcohol dehydrogenases, catalytic domain"/>
    <property type="match status" value="2"/>
</dbReference>
<dbReference type="PROSITE" id="PS52004">
    <property type="entry name" value="KS3_2"/>
    <property type="match status" value="2"/>
</dbReference>
<dbReference type="Gene3D" id="3.10.129.110">
    <property type="entry name" value="Polyketide synthase dehydratase"/>
    <property type="match status" value="2"/>
</dbReference>
<dbReference type="InterPro" id="IPR020843">
    <property type="entry name" value="ER"/>
</dbReference>
<dbReference type="EMBL" id="VYZN01000039">
    <property type="protein sequence ID" value="KAE9532382.1"/>
    <property type="molecule type" value="Genomic_DNA"/>
</dbReference>
<dbReference type="Gene3D" id="3.40.366.10">
    <property type="entry name" value="Malonyl-Coenzyme A Acyl Carrier Protein, domain 2"/>
    <property type="match status" value="2"/>
</dbReference>
<dbReference type="InterPro" id="IPR016036">
    <property type="entry name" value="Malonyl_transacylase_ACP-bd"/>
</dbReference>
<protein>
    <recommendedName>
        <fullName evidence="2">Ketosynthase family 3 (KS3) domain-containing protein</fullName>
    </recommendedName>
</protein>
<dbReference type="InterPro" id="IPR042104">
    <property type="entry name" value="PKS_dehydratase_sf"/>
</dbReference>
<dbReference type="CDD" id="cd00833">
    <property type="entry name" value="PKS"/>
    <property type="match status" value="2"/>
</dbReference>
<dbReference type="SUPFAM" id="SSF50129">
    <property type="entry name" value="GroES-like"/>
    <property type="match status" value="1"/>
</dbReference>
<evidence type="ECO:0000259" key="2">
    <source>
        <dbReference type="PROSITE" id="PS52004"/>
    </source>
</evidence>
<dbReference type="InterPro" id="IPR014031">
    <property type="entry name" value="Ketoacyl_synth_C"/>
</dbReference>
<dbReference type="Pfam" id="PF00107">
    <property type="entry name" value="ADH_zinc_N"/>
    <property type="match status" value="1"/>
</dbReference>
<dbReference type="GO" id="GO:0016491">
    <property type="term" value="F:oxidoreductase activity"/>
    <property type="evidence" value="ECO:0007669"/>
    <property type="project" value="InterPro"/>
</dbReference>
<dbReference type="GO" id="GO:0004312">
    <property type="term" value="F:fatty acid synthase activity"/>
    <property type="evidence" value="ECO:0007669"/>
    <property type="project" value="TreeGrafter"/>
</dbReference>
<dbReference type="InterPro" id="IPR032821">
    <property type="entry name" value="PKS_assoc"/>
</dbReference>
<dbReference type="Gene3D" id="3.30.70.3290">
    <property type="match status" value="2"/>
</dbReference>
<evidence type="ECO:0000256" key="1">
    <source>
        <dbReference type="ARBA" id="ARBA00023268"/>
    </source>
</evidence>
<dbReference type="InterPro" id="IPR016035">
    <property type="entry name" value="Acyl_Trfase/lysoPLipase"/>
</dbReference>
<sequence length="4391" mass="493659">MTEPKVEVVISGIGGLFPESDNLDELRKLLFDKQNAVTSDSRRWIPGLLGTPHGVGKIKKPEKFDNVFFGIHRKMTESLDALTRLSLERSIEAIVDAGINPADLSGTNTAVFMNSCISESEFFEVFDTQQKGFGLLGHNRAMQANRLSYTLNLNGPSYTTDATWIGGAQAIMRAKKMIEDGVINAAIVGSCSLCLNPNISLQLEGLGRLTNTNETKSFSDDASGMNRSESCVVMLLQKSTEAKRSYASVLSATGIFGETNDLFYHYSDHLYKEVLLNAYKEANVDPSKVAYIEGEGLGIKKIDAMELNTLNEVFCTPNRIEPLKVGSIKSNVGHCEASSSLVSLAKALIVLDSGYIPPNINYSEPNQDCPALFSGRLEVVTEKTPLKGDIVGVSSFGLCNSFSHVILRQNKKSRVKIYEKGEMFEDGLPRIIFVSGRNEEGVTQFLERIKNCRIDEEFAALLQSVFYKSMNAHYFRSFTIVPDTNEGSQEEISYLPAVVKRPIWFVFSGMGSQWNGMGKQLLTIPIFAESVRKCAAILTPKGVDLIDILTNEDPKLFDNILNSFVGIAAIQIGLLDVLKSIDVVPDGIIGHSVGELGCAYADGCFTAEQMILAAHARGRASIETKLIDGSMAAIGLGYNEIKDRLPHDIEVACHNASDSSTLSGPTVSVTNFVEQLKSEGVFAKLVNVSNIAYHSQYIKPAAPTLLKYLKEVIKDPKPRSSKWVSSSVPESEWENDVAKYSSPEYHTNNLLGQVLFEEASRHIPEEAIVIEIAPHGLLQAILKRSLSEKVTNISLTHRSTKDSVKFLLTAIGKMYNSGMTPNIESFYPSINYPVSRDTQTLHSLFPWDHKEDWSLKSMVQSSSRVSGERVFTIHLNNEHILFDYKIKGRHILPSSFLLLQVWKSFIIIQNELHFDEMIAFEDLNFFENVEIKENDKLELYSLVQCGSGHFEICLENKVIVSGKIFRPDFIDMTPIKSKMKYPDTVSDVPHSSISKYDLYSLLEHNGYELGEQFKTVTNIDLHFEEYRGNIKWDSDWMSFLNGIFTFLIHKNMENNDNPSDVSTIRKMYIDPSKFKDSIGKDVSIYYNFNTNEINAKGIYILHPEIKQFSISVLNPFELRLEEENFVQLANPNCENEISFINNCLQVIFECKKFQLNPNMNNFKVYYSNNDKKMYQSAKIMKQMLDIQIGIQHVIVNLDKTNPEQFVNNDHNIILVPYNQMENVISLSKKAKRVHLLVISEKPMFSTKEWSVIMQQQFNGYYLVLIKKFREIKIISLELESITDLQNIFENIKHSLAECKKTKSYLYIFTKVISYVKLTRFMEEVLHRNKSNKIRFFFLLDKSVPDFNIDHKFYSEQLSKQLFVNIYKDNKWGTIVRKFVGNYSSFNESADNTIASYLNNVILDDLKVKYLGFNFQDISINNNMTDNELGHLEYSGITTNGKKVMGIAPLKKSTSNKISPDPYLTWTVPLDQTLEDAATIPLSYSMAYYILTILKSSKDHIFEKTILVNAGFNAVGQAAIAVALSLGYSVYVTVENKEQCTLLMNKFTSLSESRIFSYHDNFEVKIKIATNGNGVAVILNCLHGHDFHASVRSIAMRGKFFQLTKTDMKNKEKLGMLVFLKNVTFYGVSPDSLLAETSEIKLKVQNEVQKGIDLGIVKPFGRNVLTGPCTREQAIKSLHLSSQGVEYNRVLLAIEEENTLEKSLKGTEFERYQCYSNKVYLIIGSKYSTWIDIAEWMVMRGAQKIVVALKKYSMSTTASRRFNLLISRYQNVMIQIVSDSNLNSKEDLIVLLNDTTATYPLGALFFATLSDEEDKIRNFQYVLENVPSFRDLKPLFVCIMSGGEKTCTELRANASRENYSKMIAELPKSIDELIKFGDTVTEEIEFIEVSTSSPRFTDSIGLPVFVVTGFLPKRMKKLYENLMYPAFEARLPETIESIEHVARILVEKLKSITICGNVSLIGVSWGGPVCVLMAQILEAENTAVSLTLLEGIPDVIQEWTKSLLQYGNINAKLLLNYFQISSEMAREISTKNGWNTELPKVISSNNVLATEKTLKALNAIRSRLNALFDLRPLPNKIIAKIKVYCVHLPEIISFDHKDYEKMLLEKNVSRFINNNILHFHPDANEIPITDLYKRDELNSIGYVWIPNGYRKKKFNEQNSTILNGPEQEISTGESILSSRTDIKRRLVTSTSVMAETKKVEVVISGVAGVFPESDNVEELKDLLFSKQNGVTLDSRRWPLDEYGVKSGVGKVKSIDRFDNVFFNMHGKLCECSETVIKLNLERSVEAIIDGGMNPGDLYDTNTAVFTCSSGSETDTIAMFDESKLGFAIVGHNKAMQANRLSYALNLNGPSFTIFSSFTGGVDAIVMAKHMIEKGHIRTAIIGGCNLVQRPNLSLQLKGLGVLNDGIETRSFSEDADGFNRSESCVAILLQNSLDAKRSYGTIMSVKMEQYGDLRGVFTNYSSEHYKKIIMEAYEEAGIDPANVAYIEADGCAIKNVDAMELDIIKDIFCPPHRKEPLKIGSVKSNLGHTDASAGLVSIVKSIIAMDTGFIPPNINYNAPNSQSDALTSGKLQVVTEKTPLNGDFIGLNIFGRTGNYGHVILKRYNKQKKRIYAKDEMFDDGLPRLILVSGRSDAGVRKTIKTIESYNVDEEYTSLLHKVFSKNISAHFSRSFFLIPTPGPWREKDVYPITNEKPQVWFVFSGMGSQWLGMGAQLLRIPIFAKAIEKCDTVLRPFGIDIVNIITSLDPTLFDNILNSFVGISAIQIGLVDILRALDIEPDGMIGHSVGELGCAYADGCFTAEEMIMAAYARGRASVDTKLPDGIMAAVGLGYQSIKNRLPSDIDVACHNSNESCTLSGPTKSVMEFVEKLKSEKVFAKMVNVSNISFHSRYIQPAAPTLLEYLTKILPNPKPRSSRWLSTSVPESDWDTDLARYCSAEYHTNNLLSPVLFEETCVHIPSNAVVIEIAPHGLLQAILKRSRTDVTHIPLTQRVFGDSVRYLLTAIGKIYCNGLNPNIEMFYKPVNYPVASGTPPLHTLLSWNHEEIWSTIDVTILIKKNKGERLISLSPSTNSSIEEYEIHGRHVLPLSALLFYTWESFNKLREESHMNIPVVFQDVHYYQHVVINKMQSSDLCTAIQSGTGRFEVCLNNVIVLSGYIFVLDRLKYKRDETAIQESNGSDNYPRIISLSHDEVYSSLEQFGYSVGDVFKTIRHADIYEDRLEADISWDNNWIHYLDATLQLATVHHVEKRGELVIPVSVQEICIDPSLLEGTSGPIDFAAQYNIFTNEVTCEGIKISLPCFEVLPLDPLVKSTFQLREQGLIDLSNPNIKAPIDFIDTSMDLALEFKESDDFENVFIYPMYDSQDAEMGNYSDHILKTKGSDLMMVDNDEQLNSCSENSQYIILTRHDKLSRAMNFIKNKSRVHLVVSSNGPITDSNDFTVVLQQKFGNYYLSLLKKVFKIDSDVIIHRLTPENINCSDQFQNVLTNFKSLNKTVYLVSKIQPVDGILSLVKKTNKIKHFRFFFVLDNSVPGFSTNNPFYSKQLAKDLLVNVYQNGRWVTYKEFKFMNVINTQTSMKKTLLANLSNISLKNVSVKYIGLNPQDTSIDTKNNNVEYDELGPIEYSGVASNGSLVMGIAPFTPTISDITVDPILSWTVPKNMSLEEASTIPVPYSMAYYILIEISKITKEDSVLVHSGLTAIGRAAIDVCLEKKCQVFVTVSDSKQMELLKQRFPSLPHSNVIIYDKENFEIKFLMANKKMNVIINCLDGEDFHATIRVIADHGKFFQLTKSDMKKKYKMGLLKFLKDISFFSVGMDRVIAECEETKQTIQCLIERGLQNGTIKPFDRHVLAGACTGTQALETLEKLTRENEFKRVVISTDKANNTGNMIHQFQCCSDQLYFVIGNGSNDWLCLVEWLAQRGALKVVVGLDKYSLTPTTSRKFNILLDRYKGITVQLVSQSLLDTEQSTCDFLNSSTTTYPLAAVFFVSGVEEKIIENMEMAMNQIITKNNQKTLFACLFCGGAKTCERLKAVGVNALCLSWAQNGDKPKLSKIIPILENLILKSNTLNNAVVLCSEHEADKWTNSKVLRYDQNNMFLPSTVEELEYNSKYVVVGDPNFVEVATKSVLYAEAKGAYPIFVMPGFQPNCMTSLYKNLGYPTFEARYPSKFESVKSLANILVKKLRQITEHRAVTLIGESWGGAVALVMAQILETEGILVSLSLLNGVPSTLKNWTSENHVLNDNVNTSLLSRYLNIDYEVAKKFSSQCDWDANINQLLQSNKILEVNEVRNSLNMIQSQLNTLIKLEPLPNKLLSIPQVFVSNELSDMSLDALNEFCINQPVIHIVAEVNSQNMLKDANVIKTINENVAFDYPHSSTLSLNDKYSQHYYSTDVPLVC</sequence>
<dbReference type="UniPathway" id="UPA00094"/>
<keyword evidence="1" id="KW-0511">Multifunctional enzyme</keyword>
<proteinExistence type="predicted"/>
<feature type="domain" description="Ketosynthase family 3 (KS3)" evidence="2">
    <location>
        <begin position="5"/>
        <end position="409"/>
    </location>
</feature>
<dbReference type="InterPro" id="IPR013149">
    <property type="entry name" value="ADH-like_C"/>
</dbReference>
<accession>A0A6G0TID0</accession>
<dbReference type="InterPro" id="IPR001227">
    <property type="entry name" value="Ac_transferase_dom_sf"/>
</dbReference>
<dbReference type="PANTHER" id="PTHR43775">
    <property type="entry name" value="FATTY ACID SYNTHASE"/>
    <property type="match status" value="1"/>
</dbReference>
<name>A0A6G0TID0_APHGL</name>
<dbReference type="SUPFAM" id="SSF52151">
    <property type="entry name" value="FabD/lysophospholipase-like"/>
    <property type="match status" value="2"/>
</dbReference>
<evidence type="ECO:0000313" key="4">
    <source>
        <dbReference type="Proteomes" id="UP000475862"/>
    </source>
</evidence>
<dbReference type="InterPro" id="IPR014030">
    <property type="entry name" value="Ketoacyl_synth_N"/>
</dbReference>
<dbReference type="InterPro" id="IPR036291">
    <property type="entry name" value="NAD(P)-bd_dom_sf"/>
</dbReference>
<dbReference type="SUPFAM" id="SSF51735">
    <property type="entry name" value="NAD(P)-binding Rossmann-fold domains"/>
    <property type="match status" value="2"/>
</dbReference>
<gene>
    <name evidence="3" type="ORF">AGLY_010005</name>
</gene>
<dbReference type="Pfam" id="PF16197">
    <property type="entry name" value="KAsynt_C_assoc"/>
    <property type="match status" value="2"/>
</dbReference>
<dbReference type="Pfam" id="PF21149">
    <property type="entry name" value="FAS_pseudo-KR"/>
    <property type="match status" value="2"/>
</dbReference>
<dbReference type="Gene3D" id="3.40.47.10">
    <property type="match status" value="2"/>
</dbReference>
<dbReference type="Gene3D" id="3.40.50.720">
    <property type="entry name" value="NAD(P)-binding Rossmann-like Domain"/>
    <property type="match status" value="2"/>
</dbReference>
<dbReference type="SUPFAM" id="SSF53901">
    <property type="entry name" value="Thiolase-like"/>
    <property type="match status" value="2"/>
</dbReference>
<reference evidence="3 4" key="1">
    <citation type="submission" date="2019-08" db="EMBL/GenBank/DDBJ databases">
        <title>The genome of the soybean aphid Biotype 1, its phylome, world population structure and adaptation to the North American continent.</title>
        <authorList>
            <person name="Giordano R."/>
            <person name="Donthu R.K."/>
            <person name="Hernandez A.G."/>
            <person name="Wright C.L."/>
            <person name="Zimin A.V."/>
        </authorList>
    </citation>
    <scope>NUCLEOTIDE SEQUENCE [LARGE SCALE GENOMIC DNA]</scope>
    <source>
        <tissue evidence="3">Whole aphids</tissue>
    </source>
</reference>
<dbReference type="GO" id="GO:0006633">
    <property type="term" value="P:fatty acid biosynthetic process"/>
    <property type="evidence" value="ECO:0007669"/>
    <property type="project" value="UniProtKB-UniPathway"/>
</dbReference>
<dbReference type="SMART" id="SM00829">
    <property type="entry name" value="PKS_ER"/>
    <property type="match status" value="2"/>
</dbReference>
<keyword evidence="4" id="KW-1185">Reference proteome</keyword>
<dbReference type="InterPro" id="IPR020841">
    <property type="entry name" value="PKS_Beta-ketoAc_synthase_dom"/>
</dbReference>
<dbReference type="Pfam" id="PF02801">
    <property type="entry name" value="Ketoacyl-synt_C"/>
    <property type="match status" value="2"/>
</dbReference>
<dbReference type="SUPFAM" id="SSF55048">
    <property type="entry name" value="Probable ACP-binding domain of malonyl-CoA ACP transacylase"/>
    <property type="match status" value="2"/>
</dbReference>
<dbReference type="InterPro" id="IPR050091">
    <property type="entry name" value="PKS_NRPS_Biosynth_Enz"/>
</dbReference>
<dbReference type="SUPFAM" id="SSF53474">
    <property type="entry name" value="alpha/beta-Hydrolases"/>
    <property type="match status" value="2"/>
</dbReference>
<dbReference type="Pfam" id="PF00698">
    <property type="entry name" value="Acyl_transf_1"/>
    <property type="match status" value="2"/>
</dbReference>
<dbReference type="InterPro" id="IPR049391">
    <property type="entry name" value="FAS_pseudo-KR"/>
</dbReference>
<evidence type="ECO:0000313" key="3">
    <source>
        <dbReference type="EMBL" id="KAE9532382.1"/>
    </source>
</evidence>
<dbReference type="Proteomes" id="UP000475862">
    <property type="component" value="Unassembled WGS sequence"/>
</dbReference>
<dbReference type="PANTHER" id="PTHR43775:SF23">
    <property type="entry name" value="FATTY ACID SYNTHASE 3"/>
    <property type="match status" value="1"/>
</dbReference>
<organism evidence="3 4">
    <name type="scientific">Aphis glycines</name>
    <name type="common">Soybean aphid</name>
    <dbReference type="NCBI Taxonomy" id="307491"/>
    <lineage>
        <taxon>Eukaryota</taxon>
        <taxon>Metazoa</taxon>
        <taxon>Ecdysozoa</taxon>
        <taxon>Arthropoda</taxon>
        <taxon>Hexapoda</taxon>
        <taxon>Insecta</taxon>
        <taxon>Pterygota</taxon>
        <taxon>Neoptera</taxon>
        <taxon>Paraneoptera</taxon>
        <taxon>Hemiptera</taxon>
        <taxon>Sternorrhyncha</taxon>
        <taxon>Aphidomorpha</taxon>
        <taxon>Aphidoidea</taxon>
        <taxon>Aphididae</taxon>
        <taxon>Aphidini</taxon>
        <taxon>Aphis</taxon>
        <taxon>Aphis</taxon>
    </lineage>
</organism>
<feature type="domain" description="Ketosynthase family 3 (KS3)" evidence="2">
    <location>
        <begin position="2197"/>
        <end position="2602"/>
    </location>
</feature>
<dbReference type="OrthoDB" id="329835at2759"/>
<dbReference type="Pfam" id="PF00109">
    <property type="entry name" value="ketoacyl-synt"/>
    <property type="match status" value="2"/>
</dbReference>
<dbReference type="InterPro" id="IPR016039">
    <property type="entry name" value="Thiolase-like"/>
</dbReference>
<dbReference type="CDD" id="cd05195">
    <property type="entry name" value="enoyl_red"/>
    <property type="match status" value="2"/>
</dbReference>
<dbReference type="InterPro" id="IPR014043">
    <property type="entry name" value="Acyl_transferase_dom"/>
</dbReference>
<dbReference type="InterPro" id="IPR011032">
    <property type="entry name" value="GroES-like_sf"/>
</dbReference>